<feature type="region of interest" description="Disordered" evidence="1">
    <location>
        <begin position="42"/>
        <end position="180"/>
    </location>
</feature>
<feature type="compositionally biased region" description="Polar residues" evidence="1">
    <location>
        <begin position="75"/>
        <end position="85"/>
    </location>
</feature>
<feature type="compositionally biased region" description="Acidic residues" evidence="1">
    <location>
        <begin position="118"/>
        <end position="152"/>
    </location>
</feature>
<organism evidence="2 3">
    <name type="scientific">Mycolicibacterium parafortuitum</name>
    <name type="common">Mycobacterium parafortuitum</name>
    <dbReference type="NCBI Taxonomy" id="39692"/>
    <lineage>
        <taxon>Bacteria</taxon>
        <taxon>Bacillati</taxon>
        <taxon>Actinomycetota</taxon>
        <taxon>Actinomycetes</taxon>
        <taxon>Mycobacteriales</taxon>
        <taxon>Mycobacteriaceae</taxon>
        <taxon>Mycolicibacterium</taxon>
    </lineage>
</organism>
<dbReference type="Proteomes" id="UP000466554">
    <property type="component" value="Chromosome"/>
</dbReference>
<feature type="compositionally biased region" description="Low complexity" evidence="1">
    <location>
        <begin position="42"/>
        <end position="69"/>
    </location>
</feature>
<reference evidence="2 3" key="1">
    <citation type="journal article" date="2019" name="Emerg. Microbes Infect.">
        <title>Comprehensive subspecies identification of 175 nontuberculous mycobacteria species based on 7547 genomic profiles.</title>
        <authorList>
            <person name="Matsumoto Y."/>
            <person name="Kinjo T."/>
            <person name="Motooka D."/>
            <person name="Nabeya D."/>
            <person name="Jung N."/>
            <person name="Uechi K."/>
            <person name="Horii T."/>
            <person name="Iida T."/>
            <person name="Fujita J."/>
            <person name="Nakamura S."/>
        </authorList>
    </citation>
    <scope>NUCLEOTIDE SEQUENCE [LARGE SCALE GENOMIC DNA]</scope>
    <source>
        <strain evidence="2 3">JCM 6367</strain>
    </source>
</reference>
<dbReference type="RefSeq" id="WP_163766360.1">
    <property type="nucleotide sequence ID" value="NZ_AP022598.1"/>
</dbReference>
<proteinExistence type="predicted"/>
<dbReference type="AlphaFoldDB" id="A0A7I7U3K4"/>
<dbReference type="PANTHER" id="PTHR14139:SF2">
    <property type="entry name" value="CALSYNTENIN-1"/>
    <property type="match status" value="1"/>
</dbReference>
<evidence type="ECO:0000313" key="2">
    <source>
        <dbReference type="EMBL" id="BBY75431.1"/>
    </source>
</evidence>
<dbReference type="EMBL" id="AP022598">
    <property type="protein sequence ID" value="BBY75431.1"/>
    <property type="molecule type" value="Genomic_DNA"/>
</dbReference>
<sequence>MLASRPVPQPAQTRYARYVGRVGALAVALGIGIAVANSATAYADSDGDSSSSGATSSGATSSTSTADAGPVKPASNRSSAPTAGSATDAPRDTDDSGEAADSADDDEASDRSARFSAAEDDNAESVADDDDEVLADVEPAVEPEVALDDEETPSAPVPGAPQKPAAPARSGPAAVPEPATVTAEDAAAEQGTATVPVFNAVVSNVVAPLVDPALPAPSPVGDAVLAWVRRLITHTFFNKTPVLLKPVETEQIITGQVLITLDVEDPNGDPLTFDIVQPANGLVVRVPATNTFLFTPTLPVLGDPMPVKFDIVVRDDSEHLTGVLGSIQKLLHSVARFFRLAQPDNRTVTVEFDAEPIVQAPPTLAVVGRLLPYVLGGDPVDVLTLATIVDLDSPRMNEATVTIGLGRQAGDKLGYVAPDGVQIDVEQVNDYTLRFSGLASQADYQAALQAVTFSTTDLGLVARTVEFTITDEHGVPNLVPALALVTVLGLPLAAPPTLLAAGGLPYFLGGAPVRLLSVAEITDLDSASLQRVLVKMTPLTAVAGDKLGYVAPAGISVGVNQIDDRTIELTGVHSLADYETALKAITFSATSLDLVARTVEITLTDADGVDSLLPTPVAMTVLPGLGVELPLLVTPVGLPVHTLGKPPVKLLTSVAIANADDGKLTGAVVTIGLNRVAGDKLGYTAVPGNPVGVVQTNDWTLTLSGEATVEQYQQALQNITFSATQMGLPRTVTIDVTEADGDTSPAPGIVFASSLVPLPPTIVVTAVPPTHTIGKPGVVLAPVVTIEDLDSPVLAGATVALGVGRQTGDTLSYTTPPGGTITAIWNGTDTLTLSGAATVAQYEAALEAVRFAATGGAGVPRTVTINVIDDSGLSALVPGAAATLVKNPDRPTVITVGLPDLSFPKVGATVKPITLATIADTDSTTLTGASIRIAERFTTGDTLGYTPISGVPITASYNTATGELILTGTATIAQYKQALESVTFRATQYGGGLLDALGVTRVLSVFVTDDSGVSNTLPGVVPVTVFR</sequence>
<evidence type="ECO:0000256" key="1">
    <source>
        <dbReference type="SAM" id="MobiDB-lite"/>
    </source>
</evidence>
<gene>
    <name evidence="2" type="ORF">MPRF_23300</name>
</gene>
<accession>A0A7I7U3K4</accession>
<protein>
    <submittedName>
        <fullName evidence="2">Uncharacterized protein</fullName>
    </submittedName>
</protein>
<dbReference type="PANTHER" id="PTHR14139">
    <property type="entry name" value="CALSYNTENIN"/>
    <property type="match status" value="1"/>
</dbReference>
<name>A0A7I7U3K4_MYCPF</name>
<evidence type="ECO:0000313" key="3">
    <source>
        <dbReference type="Proteomes" id="UP000466554"/>
    </source>
</evidence>
<feature type="compositionally biased region" description="Acidic residues" evidence="1">
    <location>
        <begin position="95"/>
        <end position="108"/>
    </location>
</feature>